<evidence type="ECO:0000313" key="3">
    <source>
        <dbReference type="Proteomes" id="UP000314294"/>
    </source>
</evidence>
<dbReference type="OrthoDB" id="10551442at2759"/>
<comment type="caution">
    <text evidence="2">The sequence shown here is derived from an EMBL/GenBank/DDBJ whole genome shotgun (WGS) entry which is preliminary data.</text>
</comment>
<gene>
    <name evidence="2" type="primary">LTN1_1</name>
    <name evidence="2" type="ORF">EYF80_066244</name>
</gene>
<feature type="compositionally biased region" description="Acidic residues" evidence="1">
    <location>
        <begin position="27"/>
        <end position="37"/>
    </location>
</feature>
<sequence>MRCPDKAKRNVAKKKSVKIRFSKPEIDETPGVEDEGAESPGPPAPEGEKASGSLRTQHFEDVVCQLARLCLSHVDEKHSERHLVFLSLLLQSFHTPRVFSTLVELEDQTPAGKQGDEAAAKNPAMRFLMERAVAWLAETGREDTEHLVEMLFSSLCCCSPQETTRILNHVTTVTPGRRRRTASPDGLIRIFLDVRPLCSPRWICSGGSSCRSSRGYVVRL</sequence>
<dbReference type="EMBL" id="SRLO01017842">
    <property type="protein sequence ID" value="TNN23634.1"/>
    <property type="molecule type" value="Genomic_DNA"/>
</dbReference>
<evidence type="ECO:0000313" key="2">
    <source>
        <dbReference type="EMBL" id="TNN23634.1"/>
    </source>
</evidence>
<accession>A0A4Z2E4U7</accession>
<feature type="region of interest" description="Disordered" evidence="1">
    <location>
        <begin position="1"/>
        <end position="53"/>
    </location>
</feature>
<proteinExistence type="predicted"/>
<organism evidence="2 3">
    <name type="scientific">Liparis tanakae</name>
    <name type="common">Tanaka's snailfish</name>
    <dbReference type="NCBI Taxonomy" id="230148"/>
    <lineage>
        <taxon>Eukaryota</taxon>
        <taxon>Metazoa</taxon>
        <taxon>Chordata</taxon>
        <taxon>Craniata</taxon>
        <taxon>Vertebrata</taxon>
        <taxon>Euteleostomi</taxon>
        <taxon>Actinopterygii</taxon>
        <taxon>Neopterygii</taxon>
        <taxon>Teleostei</taxon>
        <taxon>Neoteleostei</taxon>
        <taxon>Acanthomorphata</taxon>
        <taxon>Eupercaria</taxon>
        <taxon>Perciformes</taxon>
        <taxon>Cottioidei</taxon>
        <taxon>Cottales</taxon>
        <taxon>Liparidae</taxon>
        <taxon>Liparis</taxon>
    </lineage>
</organism>
<reference evidence="2 3" key="1">
    <citation type="submission" date="2019-03" db="EMBL/GenBank/DDBJ databases">
        <title>First draft genome of Liparis tanakae, snailfish: a comprehensive survey of snailfish specific genes.</title>
        <authorList>
            <person name="Kim W."/>
            <person name="Song I."/>
            <person name="Jeong J.-H."/>
            <person name="Kim D."/>
            <person name="Kim S."/>
            <person name="Ryu S."/>
            <person name="Song J.Y."/>
            <person name="Lee S.K."/>
        </authorList>
    </citation>
    <scope>NUCLEOTIDE SEQUENCE [LARGE SCALE GENOMIC DNA]</scope>
    <source>
        <tissue evidence="2">Muscle</tissue>
    </source>
</reference>
<dbReference type="Proteomes" id="UP000314294">
    <property type="component" value="Unassembled WGS sequence"/>
</dbReference>
<keyword evidence="3" id="KW-1185">Reference proteome</keyword>
<dbReference type="AlphaFoldDB" id="A0A4Z2E4U7"/>
<name>A0A4Z2E4U7_9TELE</name>
<feature type="compositionally biased region" description="Basic residues" evidence="1">
    <location>
        <begin position="9"/>
        <end position="21"/>
    </location>
</feature>
<evidence type="ECO:0000256" key="1">
    <source>
        <dbReference type="SAM" id="MobiDB-lite"/>
    </source>
</evidence>
<protein>
    <submittedName>
        <fullName evidence="2">E3 ubiquitin-protein ligase listerin</fullName>
    </submittedName>
</protein>